<accession>A0A1D2A4E0</accession>
<comment type="similarity">
    <text evidence="6">Belongs to the UPL family.</text>
</comment>
<dbReference type="AlphaFoldDB" id="A0A1D2A4E0"/>
<dbReference type="Gene3D" id="3.30.2410.10">
    <property type="entry name" value="Hect, E3 ligase catalytic domain"/>
    <property type="match status" value="1"/>
</dbReference>
<feature type="domain" description="HECT" evidence="9">
    <location>
        <begin position="671"/>
        <end position="1012"/>
    </location>
</feature>
<dbReference type="SMART" id="SM00119">
    <property type="entry name" value="HECTc"/>
    <property type="match status" value="1"/>
</dbReference>
<dbReference type="PROSITE" id="PS50237">
    <property type="entry name" value="HECT"/>
    <property type="match status" value="1"/>
</dbReference>
<feature type="active site" description="Glycyl thioester intermediate" evidence="7">
    <location>
        <position position="980"/>
    </location>
</feature>
<dbReference type="GO" id="GO:0061630">
    <property type="term" value="F:ubiquitin protein ligase activity"/>
    <property type="evidence" value="ECO:0007669"/>
    <property type="project" value="UniProtKB-EC"/>
</dbReference>
<evidence type="ECO:0000256" key="5">
    <source>
        <dbReference type="ARBA" id="ARBA00057703"/>
    </source>
</evidence>
<dbReference type="FunFam" id="3.30.2160.10:FF:000002">
    <property type="entry name" value="Putative Ubiquitin-protein ligase E3C"/>
    <property type="match status" value="1"/>
</dbReference>
<comment type="catalytic activity">
    <reaction evidence="1">
        <text>S-ubiquitinyl-[E2 ubiquitin-conjugating enzyme]-L-cysteine + [acceptor protein]-L-lysine = [E2 ubiquitin-conjugating enzyme]-L-cysteine + N(6)-ubiquitinyl-[acceptor protein]-L-lysine.</text>
        <dbReference type="EC" id="2.3.2.26"/>
    </reaction>
</comment>
<evidence type="ECO:0000256" key="4">
    <source>
        <dbReference type="ARBA" id="ARBA00022786"/>
    </source>
</evidence>
<dbReference type="EC" id="2.3.2.26" evidence="2"/>
<dbReference type="InterPro" id="IPR044611">
    <property type="entry name" value="E3A/B/C-like"/>
</dbReference>
<sequence length="1012" mass="106732">MDFRQTGFSGSAARHGAVSLGGRSRREETRAEILERTRREREERRINRLRANAATTIQAGWRCRRDLIRAKETLRRRWQGCLEAELSASCDSSLMATDAAFLRAFMFFADAKVAGDIPLLPRAAEATSRSPAPLRTLQRRRLVALTCAGLCAPAGPDSSTCLWPLLARLLDSPDRLARVCTALLPGCLEWAACTALHAGTDAPGTESLDAGVHGVLSLVCALDPAEVRGALRRPSPSTQTDGAGLPPFPPTSFFGLLSTPQPWLGFPRTRSLLPALAAFAAPGLGAGLEGAGADAAMEGVDAALSLLGNLTEGAAGRAGAPLGAADAGALALVICRLVARVAAAGGQLPGRGETGTLPGSRLAPEVERQLAGLASHAFLQALVGPLLSLEAQCGGMPGALALCRLLDALAGAVPGMRERLMLKLSVGTPFLAQLWSGYLQPGMQAHGLTGQPWRARGLGPRHPGEDPGWMLPLSILSSTCSILISTGEDGDLYDRTFPLPLPDLVQALKRAVWWVLGGGEAARAQAQGGPGPGLQAQVVETAGRLLGQLCDRNGRRAFVAAEAFHVPASFPVDVLGDLMAADPEAEGGDAARRPQLGDGRGRAAALWVWAPCLIPFHQRVQAFQQAVAQDRASYYEAEESWQLRTGSYSRDFVPVRRGQVLNDAFQALGGAGGTLKGRVRIQFISDLGFPEAGVDGGGLFKEFLEEVSKEGFDPGRGLFAVTSDQRLYPAPGAAALVPDAPRLLAFLGQLLGKALLEGTLVDLPLATFFLQKMAGRGCELRDLASLDPELAANLGKLRAYDAATLAGLELTFTVTDVLAGEAREVELVQGGARRSVTRDNVIEYVHRMADFKLNRQLAGPVGAFLGGLHSIIPPHWLAPFSAAELQALISGGEQGLDLADLAAHARYGGGYAADHPSILLLWRALAALTAADQALFLRFVTSCPRPPLLGFKYLQPPLSIQMAGAATGEALGRLPTASTCMNLLKLPPYTSLEVMLDKLRYAITAGAGFDLS</sequence>
<reference evidence="10" key="1">
    <citation type="submission" date="2015-08" db="EMBL/GenBank/DDBJ databases">
        <authorList>
            <person name="Babu N.S."/>
            <person name="Beckwith C.J."/>
            <person name="Beseler K.G."/>
            <person name="Brison A."/>
            <person name="Carone J.V."/>
            <person name="Caskin T.P."/>
            <person name="Diamond M."/>
            <person name="Durham M.E."/>
            <person name="Foxe J.M."/>
            <person name="Go M."/>
            <person name="Henderson B.A."/>
            <person name="Jones I.B."/>
            <person name="McGettigan J.A."/>
            <person name="Micheletti S.J."/>
            <person name="Nasrallah M.E."/>
            <person name="Ortiz D."/>
            <person name="Piller C.R."/>
            <person name="Privatt S.R."/>
            <person name="Schneider S.L."/>
            <person name="Sharp S."/>
            <person name="Smith T.C."/>
            <person name="Stanton J.D."/>
            <person name="Ullery H.E."/>
            <person name="Wilson R.J."/>
            <person name="Serrano M.G."/>
            <person name="Buck G."/>
            <person name="Lee V."/>
            <person name="Wang Y."/>
            <person name="Carvalho R."/>
            <person name="Voegtly L."/>
            <person name="Shi R."/>
            <person name="Duckworth R."/>
            <person name="Johnson A."/>
            <person name="Loviza R."/>
            <person name="Walstead R."/>
            <person name="Shah Z."/>
            <person name="Kiflezghi M."/>
            <person name="Wade K."/>
            <person name="Ball S.L."/>
            <person name="Bradley K.W."/>
            <person name="Asai D.J."/>
            <person name="Bowman C.A."/>
            <person name="Russell D.A."/>
            <person name="Pope W.H."/>
            <person name="Jacobs-Sera D."/>
            <person name="Hendrix R.W."/>
            <person name="Hatfull G.F."/>
        </authorList>
    </citation>
    <scope>NUCLEOTIDE SEQUENCE</scope>
</reference>
<dbReference type="PANTHER" id="PTHR45700:SF6">
    <property type="entry name" value="E3 UBIQUITIN-PROTEIN LIGASE UPL6"/>
    <property type="match status" value="1"/>
</dbReference>
<dbReference type="FunFam" id="3.30.2410.10:FF:000011">
    <property type="entry name" value="Putative Ubiquitin-protein ligase E3C"/>
    <property type="match status" value="1"/>
</dbReference>
<feature type="region of interest" description="Disordered" evidence="8">
    <location>
        <begin position="1"/>
        <end position="24"/>
    </location>
</feature>
<evidence type="ECO:0000313" key="10">
    <source>
        <dbReference type="EMBL" id="JAT74050.1"/>
    </source>
</evidence>
<evidence type="ECO:0000256" key="1">
    <source>
        <dbReference type="ARBA" id="ARBA00000885"/>
    </source>
</evidence>
<name>A0A1D2A4E0_AUXPR</name>
<evidence type="ECO:0000259" key="9">
    <source>
        <dbReference type="PROSITE" id="PS50237"/>
    </source>
</evidence>
<keyword evidence="4 7" id="KW-0833">Ubl conjugation pathway</keyword>
<dbReference type="PANTHER" id="PTHR45700">
    <property type="entry name" value="UBIQUITIN-PROTEIN LIGASE E3C"/>
    <property type="match status" value="1"/>
</dbReference>
<keyword evidence="3" id="KW-0808">Transferase</keyword>
<evidence type="ECO:0000256" key="6">
    <source>
        <dbReference type="ARBA" id="ARBA00061247"/>
    </source>
</evidence>
<dbReference type="CDD" id="cd00078">
    <property type="entry name" value="HECTc"/>
    <property type="match status" value="1"/>
</dbReference>
<protein>
    <recommendedName>
        <fullName evidence="2">HECT-type E3 ubiquitin transferase</fullName>
        <ecNumber evidence="2">2.3.2.26</ecNumber>
    </recommendedName>
</protein>
<dbReference type="GO" id="GO:0000209">
    <property type="term" value="P:protein polyubiquitination"/>
    <property type="evidence" value="ECO:0007669"/>
    <property type="project" value="InterPro"/>
</dbReference>
<evidence type="ECO:0000256" key="3">
    <source>
        <dbReference type="ARBA" id="ARBA00022679"/>
    </source>
</evidence>
<evidence type="ECO:0000256" key="8">
    <source>
        <dbReference type="SAM" id="MobiDB-lite"/>
    </source>
</evidence>
<dbReference type="SUPFAM" id="SSF56204">
    <property type="entry name" value="Hect, E3 ligase catalytic domain"/>
    <property type="match status" value="1"/>
</dbReference>
<dbReference type="Gene3D" id="3.90.1750.10">
    <property type="entry name" value="Hect, E3 ligase catalytic domains"/>
    <property type="match status" value="1"/>
</dbReference>
<organism evidence="10">
    <name type="scientific">Auxenochlorella protothecoides</name>
    <name type="common">Green microalga</name>
    <name type="synonym">Chlorella protothecoides</name>
    <dbReference type="NCBI Taxonomy" id="3075"/>
    <lineage>
        <taxon>Eukaryota</taxon>
        <taxon>Viridiplantae</taxon>
        <taxon>Chlorophyta</taxon>
        <taxon>core chlorophytes</taxon>
        <taxon>Trebouxiophyceae</taxon>
        <taxon>Chlorellales</taxon>
        <taxon>Chlorellaceae</taxon>
        <taxon>Auxenochlorella</taxon>
    </lineage>
</organism>
<evidence type="ECO:0000256" key="7">
    <source>
        <dbReference type="PROSITE-ProRule" id="PRU00104"/>
    </source>
</evidence>
<dbReference type="Pfam" id="PF00632">
    <property type="entry name" value="HECT"/>
    <property type="match status" value="1"/>
</dbReference>
<dbReference type="InterPro" id="IPR035983">
    <property type="entry name" value="Hect_E3_ubiquitin_ligase"/>
</dbReference>
<dbReference type="EMBL" id="GDKF01004572">
    <property type="protein sequence ID" value="JAT74050.1"/>
    <property type="molecule type" value="Transcribed_RNA"/>
</dbReference>
<evidence type="ECO:0000256" key="2">
    <source>
        <dbReference type="ARBA" id="ARBA00012485"/>
    </source>
</evidence>
<dbReference type="Gene3D" id="3.30.2160.10">
    <property type="entry name" value="Hect, E3 ligase catalytic domain"/>
    <property type="match status" value="1"/>
</dbReference>
<dbReference type="GO" id="GO:0006511">
    <property type="term" value="P:ubiquitin-dependent protein catabolic process"/>
    <property type="evidence" value="ECO:0007669"/>
    <property type="project" value="TreeGrafter"/>
</dbReference>
<comment type="function">
    <text evidence="5">Probable E3 ubiquitin-protein ligase which mediates ubiquitination and subsequent proteasomal degradation of target proteins.</text>
</comment>
<dbReference type="InterPro" id="IPR000569">
    <property type="entry name" value="HECT_dom"/>
</dbReference>
<gene>
    <name evidence="10" type="ORF">g.43125</name>
</gene>
<proteinExistence type="inferred from homology"/>